<dbReference type="InterPro" id="IPR036460">
    <property type="entry name" value="Cu_amine_oxidase_C_sf"/>
</dbReference>
<feature type="active site" description="Proton acceptor" evidence="6">
    <location>
        <position position="415"/>
    </location>
</feature>
<evidence type="ECO:0000256" key="9">
    <source>
        <dbReference type="SAM" id="Phobius"/>
    </source>
</evidence>
<feature type="domain" description="Copper amine oxidase N2-terminal" evidence="11">
    <location>
        <begin position="107"/>
        <end position="168"/>
    </location>
</feature>
<evidence type="ECO:0000256" key="6">
    <source>
        <dbReference type="PIRSR" id="PIRSR600269-50"/>
    </source>
</evidence>
<dbReference type="GO" id="GO:0009308">
    <property type="term" value="P:amine metabolic process"/>
    <property type="evidence" value="ECO:0007669"/>
    <property type="project" value="UniProtKB-UniRule"/>
</dbReference>
<gene>
    <name evidence="12" type="ORF">CHS0354_031834</name>
</gene>
<evidence type="ECO:0000256" key="1">
    <source>
        <dbReference type="ARBA" id="ARBA00007983"/>
    </source>
</evidence>
<dbReference type="AlphaFoldDB" id="A0AAE0RXT1"/>
<comment type="cofactor">
    <cofactor evidence="8">
        <name>Cu cation</name>
        <dbReference type="ChEBI" id="CHEBI:23378"/>
    </cofactor>
    <text evidence="8">Contains 1 topaquinone per subunit.</text>
</comment>
<evidence type="ECO:0000256" key="7">
    <source>
        <dbReference type="PIRSR" id="PIRSR600269-51"/>
    </source>
</evidence>
<feature type="transmembrane region" description="Helical" evidence="9">
    <location>
        <begin position="21"/>
        <end position="44"/>
    </location>
</feature>
<dbReference type="GO" id="GO:0008131">
    <property type="term" value="F:primary methylamine oxidase activity"/>
    <property type="evidence" value="ECO:0007669"/>
    <property type="project" value="InterPro"/>
</dbReference>
<dbReference type="PROSITE" id="PS01165">
    <property type="entry name" value="COPPER_AMINE_OXID_2"/>
    <property type="match status" value="1"/>
</dbReference>
<dbReference type="EMBL" id="JAEAOA010001897">
    <property type="protein sequence ID" value="KAK3581498.1"/>
    <property type="molecule type" value="Genomic_DNA"/>
</dbReference>
<organism evidence="12 13">
    <name type="scientific">Potamilus streckersoni</name>
    <dbReference type="NCBI Taxonomy" id="2493646"/>
    <lineage>
        <taxon>Eukaryota</taxon>
        <taxon>Metazoa</taxon>
        <taxon>Spiralia</taxon>
        <taxon>Lophotrochozoa</taxon>
        <taxon>Mollusca</taxon>
        <taxon>Bivalvia</taxon>
        <taxon>Autobranchia</taxon>
        <taxon>Heteroconchia</taxon>
        <taxon>Palaeoheterodonta</taxon>
        <taxon>Unionida</taxon>
        <taxon>Unionoidea</taxon>
        <taxon>Unionidae</taxon>
        <taxon>Ambleminae</taxon>
        <taxon>Lampsilini</taxon>
        <taxon>Potamilus</taxon>
    </lineage>
</organism>
<keyword evidence="9" id="KW-0472">Membrane</keyword>
<dbReference type="PRINTS" id="PR00766">
    <property type="entry name" value="CUDAOXIDASE"/>
</dbReference>
<feature type="modified residue" description="2',4',5'-topaquinone" evidence="7">
    <location>
        <position position="499"/>
    </location>
</feature>
<keyword evidence="4 8" id="KW-0560">Oxidoreductase</keyword>
<dbReference type="Gene3D" id="2.70.98.20">
    <property type="entry name" value="Copper amine oxidase, catalytic domain"/>
    <property type="match status" value="1"/>
</dbReference>
<reference evidence="12" key="2">
    <citation type="journal article" date="2021" name="Genome Biol. Evol.">
        <title>Developing a high-quality reference genome for a parasitic bivalve with doubly uniparental inheritance (Bivalvia: Unionida).</title>
        <authorList>
            <person name="Smith C.H."/>
        </authorList>
    </citation>
    <scope>NUCLEOTIDE SEQUENCE</scope>
    <source>
        <strain evidence="12">CHS0354</strain>
        <tissue evidence="12">Mantle</tissue>
    </source>
</reference>
<evidence type="ECO:0000259" key="10">
    <source>
        <dbReference type="Pfam" id="PF01179"/>
    </source>
</evidence>
<feature type="active site" description="Schiff-base intermediate with substrate; via topaquinone" evidence="6">
    <location>
        <position position="499"/>
    </location>
</feature>
<sequence>MVADATKKTASSDRIKRICCCQFLGALIFAIGLTVGLLMGIFVYHGQKKESQSFSLDRQISQCHTRNPIINSDYESSVFAPLTTREMVKAAFSLLNQSIITSFDPATDLTQNFIICMYLHPPEKVKVLNYLDNGGPRVGRYAKVYVQRGAASPPDVMEYKVGPLGSDTPTVTALTQEGEIHFNARSYDLVELTHYDKLVEKDMDILAPLMAESFDGAVYPRDLYIFYFNGPPGVKAEERETRFVIAFWGFDDKNDMDLFHFLPLSGTIHCPGTDSSQWYTYSFYYLNQGPYRNASDLMEGYSRGSMKKVKLFKGFRETIKSRIFPTRDERKPLRNFAHQPGSRSYQPDGPRYTVAGTKVRWMDWEFQIGAGQMRGASLFDVRFKGERIVYELSSSEIVVTYANDGSAQNGIIYTDSTYGLLGGDFPTLILSDVDCPHYATVLNTSYWSSTTQTPGELQSICIFEADGQEPLWRHNAFSFAGGLRNRYLIVRVPTVVGNYDYVYEFRFQLDGKLFTTVSATGYIQAAFWDADNPHVGSDKTKTPFGYRISDYAMGPIHDHTFGFKVDVDIINSSNTFKLINWKAGSILEALSTQVNIQEVPPYFVYNQTRFIKWETLQREKGLKLNYDDQKFWTIVNEKEKNKWGVERGFQIVPLQTAAQTLTEAHPAMKALSFTKYHCAVTKRKEEEQHLTLLHDINRISDPKGHLDLMLDKEGIVNEDLVTWLTVGFLHVPSSEDVPMTTKVQTGFLLKPFNFFDRTASFDMPEYFESRNHENVDHEPAPETCYEEKYKKFCKYC</sequence>
<comment type="similarity">
    <text evidence="1 8">Belongs to the copper/topaquinone oxidase family.</text>
</comment>
<dbReference type="InterPro" id="IPR015800">
    <property type="entry name" value="Cu_amine_oxidase_N2"/>
</dbReference>
<keyword evidence="9" id="KW-1133">Transmembrane helix</keyword>
<keyword evidence="9" id="KW-0812">Transmembrane</keyword>
<accession>A0AAE0RXT1</accession>
<dbReference type="SUPFAM" id="SSF54416">
    <property type="entry name" value="Amine oxidase N-terminal region"/>
    <property type="match status" value="1"/>
</dbReference>
<evidence type="ECO:0000256" key="8">
    <source>
        <dbReference type="RuleBase" id="RU000672"/>
    </source>
</evidence>
<feature type="domain" description="Copper amine oxidase catalytic" evidence="10">
    <location>
        <begin position="344"/>
        <end position="759"/>
    </location>
</feature>
<evidence type="ECO:0000256" key="4">
    <source>
        <dbReference type="ARBA" id="ARBA00023002"/>
    </source>
</evidence>
<name>A0AAE0RXT1_9BIVA</name>
<dbReference type="EC" id="1.4.3.-" evidence="8"/>
<dbReference type="Proteomes" id="UP001195483">
    <property type="component" value="Unassembled WGS sequence"/>
</dbReference>
<dbReference type="GO" id="GO:0048038">
    <property type="term" value="F:quinone binding"/>
    <property type="evidence" value="ECO:0007669"/>
    <property type="project" value="InterPro"/>
</dbReference>
<evidence type="ECO:0000313" key="12">
    <source>
        <dbReference type="EMBL" id="KAK3581498.1"/>
    </source>
</evidence>
<reference evidence="12" key="1">
    <citation type="journal article" date="2021" name="Genome Biol. Evol.">
        <title>A High-Quality Reference Genome for a Parasitic Bivalve with Doubly Uniparental Inheritance (Bivalvia: Unionida).</title>
        <authorList>
            <person name="Smith C.H."/>
        </authorList>
    </citation>
    <scope>NUCLEOTIDE SEQUENCE</scope>
    <source>
        <strain evidence="12">CHS0354</strain>
    </source>
</reference>
<dbReference type="SUPFAM" id="SSF49998">
    <property type="entry name" value="Amine oxidase catalytic domain"/>
    <property type="match status" value="1"/>
</dbReference>
<dbReference type="Gene3D" id="3.10.450.40">
    <property type="match status" value="2"/>
</dbReference>
<keyword evidence="3 6" id="KW-0801">TPQ</keyword>
<dbReference type="Pfam" id="PF01179">
    <property type="entry name" value="Cu_amine_oxid"/>
    <property type="match status" value="1"/>
</dbReference>
<dbReference type="InterPro" id="IPR049947">
    <property type="entry name" value="Cu_Am_Ox_Cu-bd"/>
</dbReference>
<comment type="caution">
    <text evidence="12">The sequence shown here is derived from an EMBL/GenBank/DDBJ whole genome shotgun (WGS) entry which is preliminary data.</text>
</comment>
<dbReference type="GO" id="GO:0005507">
    <property type="term" value="F:copper ion binding"/>
    <property type="evidence" value="ECO:0007669"/>
    <property type="project" value="InterPro"/>
</dbReference>
<evidence type="ECO:0000256" key="2">
    <source>
        <dbReference type="ARBA" id="ARBA00022723"/>
    </source>
</evidence>
<dbReference type="InterPro" id="IPR015798">
    <property type="entry name" value="Cu_amine_oxidase_C"/>
</dbReference>
<dbReference type="GO" id="GO:0005886">
    <property type="term" value="C:plasma membrane"/>
    <property type="evidence" value="ECO:0007669"/>
    <property type="project" value="TreeGrafter"/>
</dbReference>
<keyword evidence="5 8" id="KW-0186">Copper</keyword>
<proteinExistence type="inferred from homology"/>
<protein>
    <recommendedName>
        <fullName evidence="8">Amine oxidase</fullName>
        <ecNumber evidence="8">1.4.3.-</ecNumber>
    </recommendedName>
</protein>
<reference evidence="12" key="3">
    <citation type="submission" date="2023-05" db="EMBL/GenBank/DDBJ databases">
        <authorList>
            <person name="Smith C.H."/>
        </authorList>
    </citation>
    <scope>NUCLEOTIDE SEQUENCE</scope>
    <source>
        <strain evidence="12">CHS0354</strain>
        <tissue evidence="12">Mantle</tissue>
    </source>
</reference>
<dbReference type="PANTHER" id="PTHR10638:SF20">
    <property type="entry name" value="AMINE OXIDASE"/>
    <property type="match status" value="1"/>
</dbReference>
<evidence type="ECO:0000313" key="13">
    <source>
        <dbReference type="Proteomes" id="UP001195483"/>
    </source>
</evidence>
<dbReference type="InterPro" id="IPR016182">
    <property type="entry name" value="Cu_amine_oxidase_N-reg"/>
</dbReference>
<keyword evidence="13" id="KW-1185">Reference proteome</keyword>
<keyword evidence="2 8" id="KW-0479">Metal-binding</keyword>
<dbReference type="Pfam" id="PF02727">
    <property type="entry name" value="Cu_amine_oxidN2"/>
    <property type="match status" value="1"/>
</dbReference>
<dbReference type="InterPro" id="IPR000269">
    <property type="entry name" value="Cu_amine_oxidase"/>
</dbReference>
<evidence type="ECO:0000256" key="5">
    <source>
        <dbReference type="ARBA" id="ARBA00023008"/>
    </source>
</evidence>
<comment type="PTM">
    <text evidence="7 8">Topaquinone (TPQ) is generated by copper-dependent autoxidation of a specific tyrosyl residue.</text>
</comment>
<evidence type="ECO:0000259" key="11">
    <source>
        <dbReference type="Pfam" id="PF02727"/>
    </source>
</evidence>
<evidence type="ECO:0000256" key="3">
    <source>
        <dbReference type="ARBA" id="ARBA00022772"/>
    </source>
</evidence>
<dbReference type="PANTHER" id="PTHR10638">
    <property type="entry name" value="COPPER AMINE OXIDASE"/>
    <property type="match status" value="1"/>
</dbReference>